<evidence type="ECO:0000313" key="3">
    <source>
        <dbReference type="Proteomes" id="UP001219525"/>
    </source>
</evidence>
<dbReference type="Pfam" id="PF20415">
    <property type="entry name" value="DUF6699"/>
    <property type="match status" value="1"/>
</dbReference>
<dbReference type="AlphaFoldDB" id="A0AAD6YB87"/>
<dbReference type="InterPro" id="IPR046522">
    <property type="entry name" value="DUF6699"/>
</dbReference>
<evidence type="ECO:0000313" key="2">
    <source>
        <dbReference type="EMBL" id="KAJ7200350.1"/>
    </source>
</evidence>
<keyword evidence="3" id="KW-1185">Reference proteome</keyword>
<dbReference type="EMBL" id="JARJCW010000063">
    <property type="protein sequence ID" value="KAJ7200350.1"/>
    <property type="molecule type" value="Genomic_DNA"/>
</dbReference>
<proteinExistence type="predicted"/>
<gene>
    <name evidence="2" type="ORF">GGX14DRAFT_372244</name>
</gene>
<accession>A0AAD6YB87</accession>
<organism evidence="2 3">
    <name type="scientific">Mycena pura</name>
    <dbReference type="NCBI Taxonomy" id="153505"/>
    <lineage>
        <taxon>Eukaryota</taxon>
        <taxon>Fungi</taxon>
        <taxon>Dikarya</taxon>
        <taxon>Basidiomycota</taxon>
        <taxon>Agaricomycotina</taxon>
        <taxon>Agaricomycetes</taxon>
        <taxon>Agaricomycetidae</taxon>
        <taxon>Agaricales</taxon>
        <taxon>Marasmiineae</taxon>
        <taxon>Mycenaceae</taxon>
        <taxon>Mycena</taxon>
    </lineage>
</organism>
<dbReference type="Proteomes" id="UP001219525">
    <property type="component" value="Unassembled WGS sequence"/>
</dbReference>
<evidence type="ECO:0000259" key="1">
    <source>
        <dbReference type="Pfam" id="PF20415"/>
    </source>
</evidence>
<protein>
    <recommendedName>
        <fullName evidence="1">DUF6699 domain-containing protein</fullName>
    </recommendedName>
</protein>
<sequence length="113" mass="13224">MRLMHPRLPWYVDVKPGPKTPGVSIFDVLHALYEELDRPIAARDFWNVELNNSDRKSLTRAFKERCLRHGQYAGEEMAKGVKRIDFLGAEFVFVGLSRRNGMWELRTMSEYAH</sequence>
<reference evidence="2" key="1">
    <citation type="submission" date="2023-03" db="EMBL/GenBank/DDBJ databases">
        <title>Massive genome expansion in bonnet fungi (Mycena s.s.) driven by repeated elements and novel gene families across ecological guilds.</title>
        <authorList>
            <consortium name="Lawrence Berkeley National Laboratory"/>
            <person name="Harder C.B."/>
            <person name="Miyauchi S."/>
            <person name="Viragh M."/>
            <person name="Kuo A."/>
            <person name="Thoen E."/>
            <person name="Andreopoulos B."/>
            <person name="Lu D."/>
            <person name="Skrede I."/>
            <person name="Drula E."/>
            <person name="Henrissat B."/>
            <person name="Morin E."/>
            <person name="Kohler A."/>
            <person name="Barry K."/>
            <person name="LaButti K."/>
            <person name="Morin E."/>
            <person name="Salamov A."/>
            <person name="Lipzen A."/>
            <person name="Mereny Z."/>
            <person name="Hegedus B."/>
            <person name="Baldrian P."/>
            <person name="Stursova M."/>
            <person name="Weitz H."/>
            <person name="Taylor A."/>
            <person name="Grigoriev I.V."/>
            <person name="Nagy L.G."/>
            <person name="Martin F."/>
            <person name="Kauserud H."/>
        </authorList>
    </citation>
    <scope>NUCLEOTIDE SEQUENCE</scope>
    <source>
        <strain evidence="2">9144</strain>
    </source>
</reference>
<name>A0AAD6YB87_9AGAR</name>
<feature type="domain" description="DUF6699" evidence="1">
    <location>
        <begin position="1"/>
        <end position="99"/>
    </location>
</feature>
<comment type="caution">
    <text evidence="2">The sequence shown here is derived from an EMBL/GenBank/DDBJ whole genome shotgun (WGS) entry which is preliminary data.</text>
</comment>